<dbReference type="Proteomes" id="UP001140091">
    <property type="component" value="Unassembled WGS sequence"/>
</dbReference>
<proteinExistence type="predicted"/>
<comment type="caution">
    <text evidence="1">The sequence shown here is derived from an EMBL/GenBank/DDBJ whole genome shotgun (WGS) entry which is preliminary data.</text>
</comment>
<name>A0A9W8MEI2_9AGAR</name>
<sequence length="212" mass="24290">MLSDITDKAVKQELAENLYHFERQLPYNQTSLEGVRLLKFVNLPNADLLAKLNRLNYREKDYILYTPPLPYIWPDILAKFRRSFKSVYAYLYSNHLVNWPALIEEAMPLERLCNLAALGNLESSIMILENIQIAALVLALWLKELHPCFNKFPTSFMTAEGIIDEVKRLAHKGISKATMIQLSLFMDVEKTRNPAQSGGYAMGLVDEAGWQP</sequence>
<accession>A0A9W8MEI2</accession>
<gene>
    <name evidence="1" type="ORF">H1R20_g11420</name>
</gene>
<evidence type="ECO:0000313" key="2">
    <source>
        <dbReference type="Proteomes" id="UP001140091"/>
    </source>
</evidence>
<feature type="non-terminal residue" evidence="1">
    <location>
        <position position="1"/>
    </location>
</feature>
<organism evidence="1 2">
    <name type="scientific">Candolleomyces eurysporus</name>
    <dbReference type="NCBI Taxonomy" id="2828524"/>
    <lineage>
        <taxon>Eukaryota</taxon>
        <taxon>Fungi</taxon>
        <taxon>Dikarya</taxon>
        <taxon>Basidiomycota</taxon>
        <taxon>Agaricomycotina</taxon>
        <taxon>Agaricomycetes</taxon>
        <taxon>Agaricomycetidae</taxon>
        <taxon>Agaricales</taxon>
        <taxon>Agaricineae</taxon>
        <taxon>Psathyrellaceae</taxon>
        <taxon>Candolleomyces</taxon>
    </lineage>
</organism>
<keyword evidence="2" id="KW-1185">Reference proteome</keyword>
<evidence type="ECO:0000313" key="1">
    <source>
        <dbReference type="EMBL" id="KAJ2925674.1"/>
    </source>
</evidence>
<protein>
    <submittedName>
        <fullName evidence="1">Uncharacterized protein</fullName>
    </submittedName>
</protein>
<dbReference type="AlphaFoldDB" id="A0A9W8MEI2"/>
<dbReference type="EMBL" id="JANBPK010001134">
    <property type="protein sequence ID" value="KAJ2925674.1"/>
    <property type="molecule type" value="Genomic_DNA"/>
</dbReference>
<reference evidence="1" key="1">
    <citation type="submission" date="2022-06" db="EMBL/GenBank/DDBJ databases">
        <title>Genome Sequence of Candolleomyces eurysporus.</title>
        <authorList>
            <person name="Buettner E."/>
        </authorList>
    </citation>
    <scope>NUCLEOTIDE SEQUENCE</scope>
    <source>
        <strain evidence="1">VTCC 930004</strain>
    </source>
</reference>